<dbReference type="OrthoDB" id="6077919at2759"/>
<dbReference type="Gene3D" id="3.30.160.60">
    <property type="entry name" value="Classic Zinc Finger"/>
    <property type="match status" value="4"/>
</dbReference>
<dbReference type="InterPro" id="IPR013087">
    <property type="entry name" value="Znf_C2H2_type"/>
</dbReference>
<dbReference type="EMBL" id="FN653029">
    <property type="protein sequence ID" value="CBY08246.1"/>
    <property type="molecule type" value="Genomic_DNA"/>
</dbReference>
<evidence type="ECO:0000256" key="3">
    <source>
        <dbReference type="ARBA" id="ARBA00022771"/>
    </source>
</evidence>
<feature type="domain" description="C2H2-type" evidence="6">
    <location>
        <begin position="281"/>
        <end position="308"/>
    </location>
</feature>
<feature type="domain" description="C2H2-type" evidence="6">
    <location>
        <begin position="390"/>
        <end position="417"/>
    </location>
</feature>
<dbReference type="FunFam" id="3.30.160.60:FF:000340">
    <property type="entry name" value="zinc finger protein 473 isoform X1"/>
    <property type="match status" value="1"/>
</dbReference>
<organism evidence="7">
    <name type="scientific">Oikopleura dioica</name>
    <name type="common">Tunicate</name>
    <dbReference type="NCBI Taxonomy" id="34765"/>
    <lineage>
        <taxon>Eukaryota</taxon>
        <taxon>Metazoa</taxon>
        <taxon>Chordata</taxon>
        <taxon>Tunicata</taxon>
        <taxon>Appendicularia</taxon>
        <taxon>Copelata</taxon>
        <taxon>Oikopleuridae</taxon>
        <taxon>Oikopleura</taxon>
    </lineage>
</organism>
<name>E4X8A7_OIKDI</name>
<evidence type="ECO:0000313" key="7">
    <source>
        <dbReference type="EMBL" id="CBY08246.1"/>
    </source>
</evidence>
<reference evidence="7" key="1">
    <citation type="journal article" date="2010" name="Science">
        <title>Plasticity of animal genome architecture unmasked by rapid evolution of a pelagic tunicate.</title>
        <authorList>
            <person name="Denoeud F."/>
            <person name="Henriet S."/>
            <person name="Mungpakdee S."/>
            <person name="Aury J.M."/>
            <person name="Da Silva C."/>
            <person name="Brinkmann H."/>
            <person name="Mikhaleva J."/>
            <person name="Olsen L.C."/>
            <person name="Jubin C."/>
            <person name="Canestro C."/>
            <person name="Bouquet J.M."/>
            <person name="Danks G."/>
            <person name="Poulain J."/>
            <person name="Campsteijn C."/>
            <person name="Adamski M."/>
            <person name="Cross I."/>
            <person name="Yadetie F."/>
            <person name="Muffato M."/>
            <person name="Louis A."/>
            <person name="Butcher S."/>
            <person name="Tsagkogeorga G."/>
            <person name="Konrad A."/>
            <person name="Singh S."/>
            <person name="Jensen M.F."/>
            <person name="Cong E.H."/>
            <person name="Eikeseth-Otteraa H."/>
            <person name="Noel B."/>
            <person name="Anthouard V."/>
            <person name="Porcel B.M."/>
            <person name="Kachouri-Lafond R."/>
            <person name="Nishino A."/>
            <person name="Ugolini M."/>
            <person name="Chourrout P."/>
            <person name="Nishida H."/>
            <person name="Aasland R."/>
            <person name="Huzurbazar S."/>
            <person name="Westhof E."/>
            <person name="Delsuc F."/>
            <person name="Lehrach H."/>
            <person name="Reinhardt R."/>
            <person name="Weissenbach J."/>
            <person name="Roy S.W."/>
            <person name="Artiguenave F."/>
            <person name="Postlethwait J.H."/>
            <person name="Manak J.R."/>
            <person name="Thompson E.M."/>
            <person name="Jaillon O."/>
            <person name="Du Pasquier L."/>
            <person name="Boudinot P."/>
            <person name="Liberles D.A."/>
            <person name="Volff J.N."/>
            <person name="Philippe H."/>
            <person name="Lenhard B."/>
            <person name="Roest Crollius H."/>
            <person name="Wincker P."/>
            <person name="Chourrout D."/>
        </authorList>
    </citation>
    <scope>NUCLEOTIDE SEQUENCE [LARGE SCALE GENOMIC DNA]</scope>
</reference>
<evidence type="ECO:0000256" key="1">
    <source>
        <dbReference type="ARBA" id="ARBA00022723"/>
    </source>
</evidence>
<dbReference type="SMART" id="SM00355">
    <property type="entry name" value="ZnF_C2H2"/>
    <property type="match status" value="6"/>
</dbReference>
<dbReference type="PANTHER" id="PTHR24379:SF121">
    <property type="entry name" value="C2H2-TYPE DOMAIN-CONTAINING PROTEIN"/>
    <property type="match status" value="1"/>
</dbReference>
<dbReference type="PROSITE" id="PS50157">
    <property type="entry name" value="ZINC_FINGER_C2H2_2"/>
    <property type="match status" value="5"/>
</dbReference>
<protein>
    <recommendedName>
        <fullName evidence="6">C2H2-type domain-containing protein</fullName>
    </recommendedName>
</protein>
<dbReference type="FunFam" id="3.30.160.60:FF:000446">
    <property type="entry name" value="Zinc finger protein"/>
    <property type="match status" value="1"/>
</dbReference>
<evidence type="ECO:0000256" key="5">
    <source>
        <dbReference type="PROSITE-ProRule" id="PRU00042"/>
    </source>
</evidence>
<feature type="domain" description="C2H2-type" evidence="6">
    <location>
        <begin position="361"/>
        <end position="389"/>
    </location>
</feature>
<feature type="domain" description="C2H2-type" evidence="6">
    <location>
        <begin position="420"/>
        <end position="445"/>
    </location>
</feature>
<dbReference type="GO" id="GO:0005634">
    <property type="term" value="C:nucleus"/>
    <property type="evidence" value="ECO:0007669"/>
    <property type="project" value="UniProtKB-ARBA"/>
</dbReference>
<dbReference type="SUPFAM" id="SSF57667">
    <property type="entry name" value="beta-beta-alpha zinc fingers"/>
    <property type="match status" value="3"/>
</dbReference>
<evidence type="ECO:0000256" key="2">
    <source>
        <dbReference type="ARBA" id="ARBA00022737"/>
    </source>
</evidence>
<accession>E4X8A7</accession>
<sequence length="456" mass="52121">MSENDEISSGDCSPVDLLEEEKFKVEIKEEDKTAEKSDVLIYQEKLIRLERHFSEKVKALQSKITEFIPEILKTQLDDLLLKFHNEISEEFQKLKNPISGDMPPPATAQTSQTKLATEVPIIAAPTIVCPTIQAAPLIQLPPGSVLAAPAPPKVVIPTQQVEKIIVNGQTRSVVVQPNQPKLPLLATLIRKRDPKGGGKITKIPATAQVKVVPIRRNERRPKRTTVQEKDKPERLPVDEYPLEIELPPEETTFEVDYDYWTYERVQKEYERVSELGDEDDFDCKICRRNFSTKAYLKSHLRAHRAPLKICKAEFRLQTKLEKHMLTHRSDDKQMCEIAGCGKIFDTKKELVEHKKSHKPKFVCNICGKCLATEKSRDEHKVTFHLGGSSHKCDTCGKAFSNRSTLNRHKLLHSVEFRKPYPCNICKRAFIDLKTLKNHEKTCAKHFYSVIRGENKS</sequence>
<dbReference type="Pfam" id="PF00096">
    <property type="entry name" value="zf-C2H2"/>
    <property type="match status" value="3"/>
</dbReference>
<keyword evidence="1" id="KW-0479">Metal-binding</keyword>
<keyword evidence="4" id="KW-0862">Zinc</keyword>
<dbReference type="InParanoid" id="E4X8A7"/>
<evidence type="ECO:0000256" key="4">
    <source>
        <dbReference type="ARBA" id="ARBA00022833"/>
    </source>
</evidence>
<dbReference type="AlphaFoldDB" id="E4X8A7"/>
<keyword evidence="3 5" id="KW-0863">Zinc-finger</keyword>
<proteinExistence type="predicted"/>
<keyword evidence="2" id="KW-0677">Repeat</keyword>
<evidence type="ECO:0000259" key="6">
    <source>
        <dbReference type="PROSITE" id="PS50157"/>
    </source>
</evidence>
<keyword evidence="8" id="KW-1185">Reference proteome</keyword>
<dbReference type="Pfam" id="PF13912">
    <property type="entry name" value="zf-C2H2_6"/>
    <property type="match status" value="1"/>
</dbReference>
<dbReference type="InterPro" id="IPR036236">
    <property type="entry name" value="Znf_C2H2_sf"/>
</dbReference>
<dbReference type="Proteomes" id="UP000001307">
    <property type="component" value="Unassembled WGS sequence"/>
</dbReference>
<dbReference type="PROSITE" id="PS00028">
    <property type="entry name" value="ZINC_FINGER_C2H2_1"/>
    <property type="match status" value="3"/>
</dbReference>
<gene>
    <name evidence="7" type="ORF">GSOID_T00004262001</name>
</gene>
<feature type="domain" description="C2H2-type" evidence="6">
    <location>
        <begin position="333"/>
        <end position="357"/>
    </location>
</feature>
<dbReference type="PANTHER" id="PTHR24379">
    <property type="entry name" value="KRAB AND ZINC FINGER DOMAIN-CONTAINING"/>
    <property type="match status" value="1"/>
</dbReference>
<evidence type="ECO:0000313" key="8">
    <source>
        <dbReference type="Proteomes" id="UP000001307"/>
    </source>
</evidence>
<dbReference type="GO" id="GO:0008270">
    <property type="term" value="F:zinc ion binding"/>
    <property type="evidence" value="ECO:0007669"/>
    <property type="project" value="UniProtKB-KW"/>
</dbReference>